<feature type="domain" description="G-patch" evidence="9">
    <location>
        <begin position="184"/>
        <end position="229"/>
    </location>
</feature>
<evidence type="ECO:0000256" key="7">
    <source>
        <dbReference type="PIRNR" id="PIRNR017706"/>
    </source>
</evidence>
<evidence type="ECO:0000256" key="6">
    <source>
        <dbReference type="ARBA" id="ARBA00023242"/>
    </source>
</evidence>
<name>A0A7I4BL11_PHYPA</name>
<dbReference type="InterPro" id="IPR024933">
    <property type="entry name" value="TFP11"/>
</dbReference>
<evidence type="ECO:0000256" key="4">
    <source>
        <dbReference type="ARBA" id="ARBA00022728"/>
    </source>
</evidence>
<dbReference type="SMART" id="SM00443">
    <property type="entry name" value="G_patch"/>
    <property type="match status" value="1"/>
</dbReference>
<dbReference type="FunCoup" id="A0A7I4BL11">
    <property type="interactions" value="4053"/>
</dbReference>
<reference evidence="10 11" key="2">
    <citation type="journal article" date="2018" name="Plant J.">
        <title>The Physcomitrella patens chromosome-scale assembly reveals moss genome structure and evolution.</title>
        <authorList>
            <person name="Lang D."/>
            <person name="Ullrich K.K."/>
            <person name="Murat F."/>
            <person name="Fuchs J."/>
            <person name="Jenkins J."/>
            <person name="Haas F.B."/>
            <person name="Piednoel M."/>
            <person name="Gundlach H."/>
            <person name="Van Bel M."/>
            <person name="Meyberg R."/>
            <person name="Vives C."/>
            <person name="Morata J."/>
            <person name="Symeonidi A."/>
            <person name="Hiss M."/>
            <person name="Muchero W."/>
            <person name="Kamisugi Y."/>
            <person name="Saleh O."/>
            <person name="Blanc G."/>
            <person name="Decker E.L."/>
            <person name="van Gessel N."/>
            <person name="Grimwood J."/>
            <person name="Hayes R.D."/>
            <person name="Graham S.W."/>
            <person name="Gunter L.E."/>
            <person name="McDaniel S.F."/>
            <person name="Hoernstein S.N.W."/>
            <person name="Larsson A."/>
            <person name="Li F.W."/>
            <person name="Perroud P.F."/>
            <person name="Phillips J."/>
            <person name="Ranjan P."/>
            <person name="Rokshar D.S."/>
            <person name="Rothfels C.J."/>
            <person name="Schneider L."/>
            <person name="Shu S."/>
            <person name="Stevenson D.W."/>
            <person name="Thummler F."/>
            <person name="Tillich M."/>
            <person name="Villarreal Aguilar J.C."/>
            <person name="Widiez T."/>
            <person name="Wong G.K."/>
            <person name="Wymore A."/>
            <person name="Zhang Y."/>
            <person name="Zimmer A.D."/>
            <person name="Quatrano R.S."/>
            <person name="Mayer K.F.X."/>
            <person name="Goodstein D."/>
            <person name="Casacuberta J.M."/>
            <person name="Vandepoele K."/>
            <person name="Reski R."/>
            <person name="Cuming A.C."/>
            <person name="Tuskan G.A."/>
            <person name="Maumus F."/>
            <person name="Salse J."/>
            <person name="Schmutz J."/>
            <person name="Rensing S.A."/>
        </authorList>
    </citation>
    <scope>NUCLEOTIDE SEQUENCE [LARGE SCALE GENOMIC DNA]</scope>
    <source>
        <strain evidence="10 11">cv. Gransden 2004</strain>
    </source>
</reference>
<dbReference type="Pfam" id="PF07842">
    <property type="entry name" value="GCFC"/>
    <property type="match status" value="1"/>
</dbReference>
<dbReference type="Pfam" id="PF12457">
    <property type="entry name" value="TIP_N"/>
    <property type="match status" value="1"/>
</dbReference>
<feature type="region of interest" description="Disordered" evidence="8">
    <location>
        <begin position="233"/>
        <end position="255"/>
    </location>
</feature>
<keyword evidence="11" id="KW-1185">Reference proteome</keyword>
<keyword evidence="5 7" id="KW-0508">mRNA splicing</keyword>
<evidence type="ECO:0000256" key="1">
    <source>
        <dbReference type="ARBA" id="ARBA00004123"/>
    </source>
</evidence>
<dbReference type="AlphaFoldDB" id="A0A7I4BL11"/>
<keyword evidence="3 7" id="KW-0507">mRNA processing</keyword>
<evidence type="ECO:0000256" key="5">
    <source>
        <dbReference type="ARBA" id="ARBA00023187"/>
    </source>
</evidence>
<evidence type="ECO:0000256" key="3">
    <source>
        <dbReference type="ARBA" id="ARBA00022664"/>
    </source>
</evidence>
<dbReference type="InterPro" id="IPR045211">
    <property type="entry name" value="TFP11/STIP/Ntr1"/>
</dbReference>
<proteinExistence type="inferred from homology"/>
<dbReference type="GO" id="GO:0000390">
    <property type="term" value="P:spliceosomal complex disassembly"/>
    <property type="evidence" value="ECO:0000318"/>
    <property type="project" value="GO_Central"/>
</dbReference>
<evidence type="ECO:0000313" key="10">
    <source>
        <dbReference type="EnsemblPlants" id="Pp3c19_6430V3.2"/>
    </source>
</evidence>
<dbReference type="EMBL" id="ABEU02000019">
    <property type="status" value="NOT_ANNOTATED_CDS"/>
    <property type="molecule type" value="Genomic_DNA"/>
</dbReference>
<dbReference type="InParanoid" id="A0A7I4BL11"/>
<feature type="compositionally biased region" description="Basic and acidic residues" evidence="8">
    <location>
        <begin position="144"/>
        <end position="160"/>
    </location>
</feature>
<reference evidence="10 11" key="1">
    <citation type="journal article" date="2008" name="Science">
        <title>The Physcomitrella genome reveals evolutionary insights into the conquest of land by plants.</title>
        <authorList>
            <person name="Rensing S."/>
            <person name="Lang D."/>
            <person name="Zimmer A."/>
            <person name="Terry A."/>
            <person name="Salamov A."/>
            <person name="Shapiro H."/>
            <person name="Nishiyama T."/>
            <person name="Perroud P.-F."/>
            <person name="Lindquist E."/>
            <person name="Kamisugi Y."/>
            <person name="Tanahashi T."/>
            <person name="Sakakibara K."/>
            <person name="Fujita T."/>
            <person name="Oishi K."/>
            <person name="Shin-I T."/>
            <person name="Kuroki Y."/>
            <person name="Toyoda A."/>
            <person name="Suzuki Y."/>
            <person name="Hashimoto A."/>
            <person name="Yamaguchi K."/>
            <person name="Sugano A."/>
            <person name="Kohara Y."/>
            <person name="Fujiyama A."/>
            <person name="Anterola A."/>
            <person name="Aoki S."/>
            <person name="Ashton N."/>
            <person name="Barbazuk W.B."/>
            <person name="Barker E."/>
            <person name="Bennetzen J."/>
            <person name="Bezanilla M."/>
            <person name="Blankenship R."/>
            <person name="Cho S.H."/>
            <person name="Dutcher S."/>
            <person name="Estelle M."/>
            <person name="Fawcett J.A."/>
            <person name="Gundlach H."/>
            <person name="Hanada K."/>
            <person name="Heyl A."/>
            <person name="Hicks K.A."/>
            <person name="Hugh J."/>
            <person name="Lohr M."/>
            <person name="Mayer K."/>
            <person name="Melkozernov A."/>
            <person name="Murata T."/>
            <person name="Nelson D."/>
            <person name="Pils B."/>
            <person name="Prigge M."/>
            <person name="Reiss B."/>
            <person name="Renner T."/>
            <person name="Rombauts S."/>
            <person name="Rushton P."/>
            <person name="Sanderfoot A."/>
            <person name="Schween G."/>
            <person name="Shiu S.-H."/>
            <person name="Stueber K."/>
            <person name="Theodoulou F.L."/>
            <person name="Tu H."/>
            <person name="Van de Peer Y."/>
            <person name="Verrier P.J."/>
            <person name="Waters E."/>
            <person name="Wood A."/>
            <person name="Yang L."/>
            <person name="Cove D."/>
            <person name="Cuming A."/>
            <person name="Hasebe M."/>
            <person name="Lucas S."/>
            <person name="Mishler D.B."/>
            <person name="Reski R."/>
            <person name="Grigoriev I."/>
            <person name="Quatrano R.S."/>
            <person name="Boore J.L."/>
        </authorList>
    </citation>
    <scope>NUCLEOTIDE SEQUENCE [LARGE SCALE GENOMIC DNA]</scope>
    <source>
        <strain evidence="10 11">cv. Gransden 2004</strain>
    </source>
</reference>
<organism evidence="10 11">
    <name type="scientific">Physcomitrium patens</name>
    <name type="common">Spreading-leaved earth moss</name>
    <name type="synonym">Physcomitrella patens</name>
    <dbReference type="NCBI Taxonomy" id="3218"/>
    <lineage>
        <taxon>Eukaryota</taxon>
        <taxon>Viridiplantae</taxon>
        <taxon>Streptophyta</taxon>
        <taxon>Embryophyta</taxon>
        <taxon>Bryophyta</taxon>
        <taxon>Bryophytina</taxon>
        <taxon>Bryopsida</taxon>
        <taxon>Funariidae</taxon>
        <taxon>Funariales</taxon>
        <taxon>Funariaceae</taxon>
        <taxon>Physcomitrium</taxon>
    </lineage>
</organism>
<feature type="region of interest" description="Disordered" evidence="8">
    <location>
        <begin position="138"/>
        <end position="173"/>
    </location>
</feature>
<gene>
    <name evidence="10" type="primary">LOC112296102</name>
</gene>
<keyword evidence="4 7" id="KW-0747">Spliceosome</keyword>
<dbReference type="InterPro" id="IPR022783">
    <property type="entry name" value="GCFC_dom"/>
</dbReference>
<dbReference type="PROSITE" id="PS50174">
    <property type="entry name" value="G_PATCH"/>
    <property type="match status" value="1"/>
</dbReference>
<evidence type="ECO:0000313" key="11">
    <source>
        <dbReference type="Proteomes" id="UP000006727"/>
    </source>
</evidence>
<comment type="subcellular location">
    <subcellularLocation>
        <location evidence="1 7">Nucleus</location>
    </subcellularLocation>
</comment>
<evidence type="ECO:0000259" key="9">
    <source>
        <dbReference type="PROSITE" id="PS50174"/>
    </source>
</evidence>
<dbReference type="Proteomes" id="UP000006727">
    <property type="component" value="Chromosome 19"/>
</dbReference>
<dbReference type="PANTHER" id="PTHR23329:SF1">
    <property type="entry name" value="TUFTELIN-INTERACTING PROTEIN 11"/>
    <property type="match status" value="1"/>
</dbReference>
<dbReference type="PANTHER" id="PTHR23329">
    <property type="entry name" value="TUFTELIN-INTERACTING PROTEIN 11-RELATED"/>
    <property type="match status" value="1"/>
</dbReference>
<dbReference type="GO" id="GO:0003676">
    <property type="term" value="F:nucleic acid binding"/>
    <property type="evidence" value="ECO:0007669"/>
    <property type="project" value="InterPro"/>
</dbReference>
<dbReference type="Gramene" id="Pp3c19_6430V3.2">
    <property type="protein sequence ID" value="Pp3c19_6430V3.2"/>
    <property type="gene ID" value="Pp3c19_6430"/>
</dbReference>
<dbReference type="Pfam" id="PF01585">
    <property type="entry name" value="G-patch"/>
    <property type="match status" value="1"/>
</dbReference>
<feature type="compositionally biased region" description="Basic and acidic residues" evidence="8">
    <location>
        <begin position="244"/>
        <end position="255"/>
    </location>
</feature>
<sequence>MDEYQHYERFSMDNEYEDGIWIGGDFFARKPKAKKRQTKEEALYGVDDSDSDYEEPGKKRRRGDNKKSDLTKPVSFVSTGTVMPSEEIEKEEKEEQVAPVGAGLGFGTAVLGSATGLGFGAKGNIKQEENVEEEELLPTAFGRRIKEGAERRELEREKGKKAATKSRSLASGGTGSVPTFEMFTRGIGSKLLEKMGYKGGGLGKNEQGIAQPIEAKLRPKNMGMGFNEFRETATGLPPPPGMRQPDEDVVVEKPKSKEKLWMKKNKGKKKTELRTAAELLAEKDAQNGGIIHQTVLDMRGPQPRLLTNLENLNAEQMPVEDSTPMPELQHNLRLIVDTTEAEVQTCNQRLQSERDTVLILNKDRERLEAVVSTQGKQIAVIEAVMTSLEQIRGQISMEGMTLESLASAFARIKHTYRDEYKLFSVGIIALSLALPMMNALFRGWQPLLQPLHGIEAMAAWQELLQGNEAHDHAIFQDVDNSPYIQLVLEVVFPHIRLATTNSWQPRDPEPLLRFLEAWDKVLPGGVKQNLLEGLVMPKLTAAVDAWDPRLEEVPIHAWLHPWLPWLGPRMEPLYVPIRYKLNVALVNWHPGDSSALALLSPWKTVFDPANWEMLIVRSIMPKLIQAMQEFVLNPAKQILDQFHWVMAWVSAVPLHHMINILEANFFPKWHQVLHHWLSASPDYDEVTAWFVGWKSLLPSELVANEKIRHHLSSALDLINQGMEATPSIPQATREKLTYLRVAEQRILELSQQAHSQQGHGATYVQPQKQHAALDMDENDSGAEMTLKEVAEAFAQENDVQFIPKPGRMHEGLQVYSFGAVSVVIDNAKQSIFAQTGEGWKQVHFGQILEMHRSRSGSRWKY</sequence>
<dbReference type="InterPro" id="IPR022159">
    <property type="entry name" value="STIP/TFIP11_N"/>
</dbReference>
<evidence type="ECO:0000256" key="2">
    <source>
        <dbReference type="ARBA" id="ARBA00010900"/>
    </source>
</evidence>
<protein>
    <recommendedName>
        <fullName evidence="9">G-patch domain-containing protein</fullName>
    </recommendedName>
</protein>
<keyword evidence="6 7" id="KW-0539">Nucleus</keyword>
<dbReference type="GO" id="GO:0071008">
    <property type="term" value="C:U2-type post-mRNA release spliceosomal complex"/>
    <property type="evidence" value="ECO:0000318"/>
    <property type="project" value="GO_Central"/>
</dbReference>
<feature type="region of interest" description="Disordered" evidence="8">
    <location>
        <begin position="31"/>
        <end position="94"/>
    </location>
</feature>
<dbReference type="PIRSF" id="PIRSF017706">
    <property type="entry name" value="TFIP11"/>
    <property type="match status" value="1"/>
</dbReference>
<accession>A0A7I4BL11</accession>
<reference evidence="10" key="3">
    <citation type="submission" date="2020-12" db="UniProtKB">
        <authorList>
            <consortium name="EnsemblPlants"/>
        </authorList>
    </citation>
    <scope>IDENTIFICATION</scope>
</reference>
<dbReference type="InterPro" id="IPR000467">
    <property type="entry name" value="G_patch_dom"/>
</dbReference>
<comment type="similarity">
    <text evidence="2 7">Belongs to the TFP11/STIP family.</text>
</comment>
<evidence type="ECO:0000256" key="8">
    <source>
        <dbReference type="SAM" id="MobiDB-lite"/>
    </source>
</evidence>
<dbReference type="EnsemblPlants" id="Pp3c19_6430V3.2">
    <property type="protein sequence ID" value="Pp3c19_6430V3.2"/>
    <property type="gene ID" value="Pp3c19_6430"/>
</dbReference>